<proteinExistence type="predicted"/>
<name>A0A645H8L2_9ZZZZ</name>
<accession>A0A645H8L2</accession>
<dbReference type="AlphaFoldDB" id="A0A645H8L2"/>
<gene>
    <name evidence="1" type="ORF">SDC9_182875</name>
</gene>
<dbReference type="EMBL" id="VSSQ01088916">
    <property type="protein sequence ID" value="MPN35377.1"/>
    <property type="molecule type" value="Genomic_DNA"/>
</dbReference>
<organism evidence="1">
    <name type="scientific">bioreactor metagenome</name>
    <dbReference type="NCBI Taxonomy" id="1076179"/>
    <lineage>
        <taxon>unclassified sequences</taxon>
        <taxon>metagenomes</taxon>
        <taxon>ecological metagenomes</taxon>
    </lineage>
</organism>
<evidence type="ECO:0000313" key="1">
    <source>
        <dbReference type="EMBL" id="MPN35377.1"/>
    </source>
</evidence>
<reference evidence="1" key="1">
    <citation type="submission" date="2019-08" db="EMBL/GenBank/DDBJ databases">
        <authorList>
            <person name="Kucharzyk K."/>
            <person name="Murdoch R.W."/>
            <person name="Higgins S."/>
            <person name="Loffler F."/>
        </authorList>
    </citation>
    <scope>NUCLEOTIDE SEQUENCE</scope>
</reference>
<comment type="caution">
    <text evidence="1">The sequence shown here is derived from an EMBL/GenBank/DDBJ whole genome shotgun (WGS) entry which is preliminary data.</text>
</comment>
<sequence length="55" mass="5937">MLIIQNNNVIKSPGPTVDKKQASIEVSVTQPYMINIPLGGIKSPKTEDTVTKAVE</sequence>
<protein>
    <submittedName>
        <fullName evidence="1">Uncharacterized protein</fullName>
    </submittedName>
</protein>